<keyword evidence="3" id="KW-1185">Reference proteome</keyword>
<protein>
    <submittedName>
        <fullName evidence="2">Uncharacterized protein</fullName>
    </submittedName>
</protein>
<evidence type="ECO:0000313" key="2">
    <source>
        <dbReference type="EMBL" id="KZP14347.1"/>
    </source>
</evidence>
<dbReference type="EMBL" id="KV417619">
    <property type="protein sequence ID" value="KZP14347.1"/>
    <property type="molecule type" value="Genomic_DNA"/>
</dbReference>
<organism evidence="2 3">
    <name type="scientific">Athelia psychrophila</name>
    <dbReference type="NCBI Taxonomy" id="1759441"/>
    <lineage>
        <taxon>Eukaryota</taxon>
        <taxon>Fungi</taxon>
        <taxon>Dikarya</taxon>
        <taxon>Basidiomycota</taxon>
        <taxon>Agaricomycotina</taxon>
        <taxon>Agaricomycetes</taxon>
        <taxon>Agaricomycetidae</taxon>
        <taxon>Atheliales</taxon>
        <taxon>Atheliaceae</taxon>
        <taxon>Athelia</taxon>
    </lineage>
</organism>
<sequence>MQLSSMFAGLAILLAATVYAAPARVYYTIEAEPDNERRDAEAAHGAGIHDFANKRAPAGVYYTTERDANSCSSRLASAPPRSCSACAASDWTHNTSSRALVVVGSCSDRRPFSVARPWSGAHTGSFSGKGSGSLDAEKLDVGVSGFELIELTCSLADDEGGGFGSLVRGTVRVRVGD</sequence>
<feature type="chain" id="PRO_5007871962" evidence="1">
    <location>
        <begin position="21"/>
        <end position="177"/>
    </location>
</feature>
<accession>A0A166D5S8</accession>
<proteinExistence type="predicted"/>
<dbReference type="Proteomes" id="UP000076532">
    <property type="component" value="Unassembled WGS sequence"/>
</dbReference>
<feature type="signal peptide" evidence="1">
    <location>
        <begin position="1"/>
        <end position="20"/>
    </location>
</feature>
<evidence type="ECO:0000313" key="3">
    <source>
        <dbReference type="Proteomes" id="UP000076532"/>
    </source>
</evidence>
<name>A0A166D5S8_9AGAM</name>
<dbReference type="AlphaFoldDB" id="A0A166D5S8"/>
<gene>
    <name evidence="2" type="ORF">FIBSPDRAFT_1048878</name>
</gene>
<reference evidence="2 3" key="1">
    <citation type="journal article" date="2016" name="Mol. Biol. Evol.">
        <title>Comparative Genomics of Early-Diverging Mushroom-Forming Fungi Provides Insights into the Origins of Lignocellulose Decay Capabilities.</title>
        <authorList>
            <person name="Nagy L.G."/>
            <person name="Riley R."/>
            <person name="Tritt A."/>
            <person name="Adam C."/>
            <person name="Daum C."/>
            <person name="Floudas D."/>
            <person name="Sun H."/>
            <person name="Yadav J.S."/>
            <person name="Pangilinan J."/>
            <person name="Larsson K.H."/>
            <person name="Matsuura K."/>
            <person name="Barry K."/>
            <person name="Labutti K."/>
            <person name="Kuo R."/>
            <person name="Ohm R.A."/>
            <person name="Bhattacharya S.S."/>
            <person name="Shirouzu T."/>
            <person name="Yoshinaga Y."/>
            <person name="Martin F.M."/>
            <person name="Grigoriev I.V."/>
            <person name="Hibbett D.S."/>
        </authorList>
    </citation>
    <scope>NUCLEOTIDE SEQUENCE [LARGE SCALE GENOMIC DNA]</scope>
    <source>
        <strain evidence="2 3">CBS 109695</strain>
    </source>
</reference>
<keyword evidence="1" id="KW-0732">Signal</keyword>
<evidence type="ECO:0000256" key="1">
    <source>
        <dbReference type="SAM" id="SignalP"/>
    </source>
</evidence>